<dbReference type="SMART" id="SM00470">
    <property type="entry name" value="ParB"/>
    <property type="match status" value="1"/>
</dbReference>
<name>A0A0U2SAK5_9CAUD</name>
<keyword evidence="3" id="KW-1185">Reference proteome</keyword>
<organism evidence="2 3">
    <name type="scientific">Pseudomonas phage SM1</name>
    <dbReference type="NCBI Taxonomy" id="1772332"/>
    <lineage>
        <taxon>Viruses</taxon>
        <taxon>Duplodnaviria</taxon>
        <taxon>Heunggongvirae</taxon>
        <taxon>Uroviricota</taxon>
        <taxon>Caudoviricetes</taxon>
        <taxon>Samunavirus</taxon>
        <taxon>Samunavirus SM1</taxon>
    </lineage>
</organism>
<dbReference type="SUPFAM" id="SSF110849">
    <property type="entry name" value="ParB/Sulfiredoxin"/>
    <property type="match status" value="2"/>
</dbReference>
<dbReference type="EMBL" id="KU245542">
    <property type="protein sequence ID" value="ALT58044.1"/>
    <property type="molecule type" value="Genomic_DNA"/>
</dbReference>
<dbReference type="InterPro" id="IPR036086">
    <property type="entry name" value="ParB/Sulfiredoxin_sf"/>
</dbReference>
<dbReference type="Gene3D" id="3.90.1530.10">
    <property type="entry name" value="Conserved hypothetical protein from pyrococcus furiosus pfu- 392566-001, ParB domain"/>
    <property type="match status" value="1"/>
</dbReference>
<evidence type="ECO:0000313" key="2">
    <source>
        <dbReference type="EMBL" id="ALT58044.1"/>
    </source>
</evidence>
<feature type="domain" description="ParB-like N-terminal" evidence="1">
    <location>
        <begin position="22"/>
        <end position="108"/>
    </location>
</feature>
<proteinExistence type="predicted"/>
<dbReference type="Proteomes" id="UP000224832">
    <property type="component" value="Segment"/>
</dbReference>
<sequence length="518" mass="58362">MALRQRRTRVSAADKLTSITVVNVPTENHSPDIKNPRKADPARLGLLRLSIVKLGFLMPIFAREQDGTLLSGHQRQRVCLEAGIPTMPTVYVSLTEQEMMGINILFNRVTNDFSAFDTGSTGVARINMKQTLEALESLPDCDFSNFYANACKNEPIKVFAAGCVDQYDKKAIVTAGAFVRMGVKIPLVVSESGEVVNGVHRLFAAIEKGLDQWPVVRIPDRIAEVAKIVLNYLSMDFHIDEDFKDLLRGGAFRRVSNNRGLVPKSFRFWANGERSLLDRDSYSTEFWLRFREIHGNSILDFGAGLCRVAPYLRTKGFEAMDFEPYRVDPVLNEAEPSPDYSRSMAKQFLSAIADPRHKFDSIFMSAVMNSIPFPEDRLKVLVIVHALCRLDTSVYGTCRDISDFSYEYGGVRNGNYFVMDGEPGIRLGDINSRPKIQKFMTQDEARSYFDRFWNKVEFWEGGNVFFFRLSAPKAPNLKALGQSLDFEFGDLPFLDGSRMGLAKEARAAFAKRLGRAIP</sequence>
<reference evidence="2 3" key="1">
    <citation type="submission" date="2015-12" db="EMBL/GenBank/DDBJ databases">
        <title>In silico genomic study of Pseudomonas phage SM1.</title>
        <authorList>
            <person name="Zawawi N.A.M."/>
            <person name="Mat-Arip Y."/>
            <person name="Wan-Jauhari W.K."/>
            <person name="Fauzi A.A."/>
            <person name="Yee F.J."/>
        </authorList>
    </citation>
    <scope>NUCLEOTIDE SEQUENCE [LARGE SCALE GENOMIC DNA]</scope>
</reference>
<dbReference type="InterPro" id="IPR003115">
    <property type="entry name" value="ParB_N"/>
</dbReference>
<evidence type="ECO:0000313" key="3">
    <source>
        <dbReference type="Proteomes" id="UP000224832"/>
    </source>
</evidence>
<accession>A0A0U2SAK5</accession>
<dbReference type="OrthoDB" id="15334at10239"/>
<evidence type="ECO:0000259" key="1">
    <source>
        <dbReference type="SMART" id="SM00470"/>
    </source>
</evidence>
<protein>
    <recommendedName>
        <fullName evidence="1">ParB-like N-terminal domain-containing protein</fullName>
    </recommendedName>
</protein>
<gene>
    <name evidence="2" type="ORF">SM1_052</name>
</gene>